<protein>
    <submittedName>
        <fullName evidence="1">Uncharacterized protein</fullName>
    </submittedName>
</protein>
<accession>A0A7S2SJ32</accession>
<dbReference type="EMBL" id="HBHI01030162">
    <property type="protein sequence ID" value="CAD9701445.1"/>
    <property type="molecule type" value="Transcribed_RNA"/>
</dbReference>
<proteinExistence type="predicted"/>
<gene>
    <name evidence="1" type="ORF">EANT1437_LOCUS15495</name>
</gene>
<reference evidence="1" key="1">
    <citation type="submission" date="2021-01" db="EMBL/GenBank/DDBJ databases">
        <authorList>
            <person name="Corre E."/>
            <person name="Pelletier E."/>
            <person name="Niang G."/>
            <person name="Scheremetjew M."/>
            <person name="Finn R."/>
            <person name="Kale V."/>
            <person name="Holt S."/>
            <person name="Cochrane G."/>
            <person name="Meng A."/>
            <person name="Brown T."/>
            <person name="Cohen L."/>
        </authorList>
    </citation>
    <scope>NUCLEOTIDE SEQUENCE</scope>
    <source>
        <strain evidence="1">CCMP1452</strain>
    </source>
</reference>
<name>A0A7S2SJ32_9STRA</name>
<dbReference type="AlphaFoldDB" id="A0A7S2SJ32"/>
<organism evidence="1">
    <name type="scientific">Eucampia antarctica</name>
    <dbReference type="NCBI Taxonomy" id="49252"/>
    <lineage>
        <taxon>Eukaryota</taxon>
        <taxon>Sar</taxon>
        <taxon>Stramenopiles</taxon>
        <taxon>Ochrophyta</taxon>
        <taxon>Bacillariophyta</taxon>
        <taxon>Mediophyceae</taxon>
        <taxon>Biddulphiophycidae</taxon>
        <taxon>Hemiaulales</taxon>
        <taxon>Hemiaulaceae</taxon>
        <taxon>Eucampia</taxon>
    </lineage>
</organism>
<sequence>MKKIYKILNYDGPLHALRERTQELQDYYFTCLYLPNTMMQDADALSRYYDPLVTMYISTANAYHQQDEYNCAGVYIESVFIELMQNNRYTLRESKSIASSNVIKRKIIASN</sequence>
<evidence type="ECO:0000313" key="1">
    <source>
        <dbReference type="EMBL" id="CAD9701445.1"/>
    </source>
</evidence>